<gene>
    <name evidence="1" type="ORF">H9649_07520</name>
</gene>
<evidence type="ECO:0000313" key="2">
    <source>
        <dbReference type="Proteomes" id="UP000626786"/>
    </source>
</evidence>
<dbReference type="NCBIfam" id="TIGR01636">
    <property type="entry name" value="phage_rinA"/>
    <property type="match status" value="1"/>
</dbReference>
<protein>
    <submittedName>
        <fullName evidence="1">Transcriptional regulator</fullName>
    </submittedName>
</protein>
<reference evidence="1 2" key="1">
    <citation type="submission" date="2020-08" db="EMBL/GenBank/DDBJ databases">
        <title>A Genomic Blueprint of the Chicken Gut Microbiome.</title>
        <authorList>
            <person name="Gilroy R."/>
            <person name="Ravi A."/>
            <person name="Getino M."/>
            <person name="Pursley I."/>
            <person name="Horton D.L."/>
            <person name="Alikhan N.-F."/>
            <person name="Baker D."/>
            <person name="Gharbi K."/>
            <person name="Hall N."/>
            <person name="Watson M."/>
            <person name="Adriaenssens E.M."/>
            <person name="Foster-Nyarko E."/>
            <person name="Jarju S."/>
            <person name="Secka A."/>
            <person name="Antonio M."/>
            <person name="Oren A."/>
            <person name="Chaudhuri R."/>
            <person name="La Ragione R.M."/>
            <person name="Hildebrand F."/>
            <person name="Pallen M.J."/>
        </authorList>
    </citation>
    <scope>NUCLEOTIDE SEQUENCE [LARGE SCALE GENOMIC DNA]</scope>
    <source>
        <strain evidence="1 2">Sa2YVA2</strain>
    </source>
</reference>
<dbReference type="InterPro" id="IPR006523">
    <property type="entry name" value="RinA"/>
</dbReference>
<proteinExistence type="predicted"/>
<evidence type="ECO:0000313" key="1">
    <source>
        <dbReference type="EMBL" id="MBD7984423.1"/>
    </source>
</evidence>
<dbReference type="EMBL" id="JACSQN010000005">
    <property type="protein sequence ID" value="MBD7984423.1"/>
    <property type="molecule type" value="Genomic_DNA"/>
</dbReference>
<name>A0ABR8U8R6_9BACL</name>
<sequence length="137" mass="16245">MTKLDRTTYKYIESEIRHYHHTLKEYKNRRQEILYDRNGAEAVGGGSNLPSSPTERYAIRLVEDRRISRLRTTVDAIETMLESCDKEHKDFVQLYFFAKPQTKTFDGIACELNVSRRTLFRMRDEIVYSVAKLMGEW</sequence>
<organism evidence="1 2">
    <name type="scientific">Sporosarcina quadrami</name>
    <dbReference type="NCBI Taxonomy" id="2762234"/>
    <lineage>
        <taxon>Bacteria</taxon>
        <taxon>Bacillati</taxon>
        <taxon>Bacillota</taxon>
        <taxon>Bacilli</taxon>
        <taxon>Bacillales</taxon>
        <taxon>Caryophanaceae</taxon>
        <taxon>Sporosarcina</taxon>
    </lineage>
</organism>
<comment type="caution">
    <text evidence="1">The sequence shown here is derived from an EMBL/GenBank/DDBJ whole genome shotgun (WGS) entry which is preliminary data.</text>
</comment>
<accession>A0ABR8U8R6</accession>
<dbReference type="Proteomes" id="UP000626786">
    <property type="component" value="Unassembled WGS sequence"/>
</dbReference>
<dbReference type="RefSeq" id="WP_191694112.1">
    <property type="nucleotide sequence ID" value="NZ_JACSQN010000005.1"/>
</dbReference>
<keyword evidence="2" id="KW-1185">Reference proteome</keyword>